<proteinExistence type="predicted"/>
<dbReference type="GO" id="GO:0006412">
    <property type="term" value="P:translation"/>
    <property type="evidence" value="ECO:0007669"/>
    <property type="project" value="InterPro"/>
</dbReference>
<protein>
    <submittedName>
        <fullName evidence="2">Uncharacterized protein</fullName>
    </submittedName>
</protein>
<dbReference type="InterPro" id="IPR001210">
    <property type="entry name" value="Ribosomal_eS17"/>
</dbReference>
<dbReference type="EMBL" id="ABEU02000002">
    <property type="status" value="NOT_ANNOTATED_CDS"/>
    <property type="molecule type" value="Genomic_DNA"/>
</dbReference>
<sequence length="81" mass="9479">MLEMHYSRMTLDFLTNYMLAGVVAIIPWKMFHYKIAEFATASMCNIHKHYYILSWRHVGDSIVCKLTSSCLGADQFKLSWL</sequence>
<dbReference type="Proteomes" id="UP000006727">
    <property type="component" value="Chromosome 2"/>
</dbReference>
<dbReference type="GO" id="GO:0005840">
    <property type="term" value="C:ribosome"/>
    <property type="evidence" value="ECO:0007669"/>
    <property type="project" value="InterPro"/>
</dbReference>
<dbReference type="AlphaFoldDB" id="A0A7I3Z9W1"/>
<accession>A0A7I3Z9W1</accession>
<keyword evidence="1" id="KW-0472">Membrane</keyword>
<reference evidence="2 3" key="1">
    <citation type="journal article" date="2008" name="Science">
        <title>The Physcomitrella genome reveals evolutionary insights into the conquest of land by plants.</title>
        <authorList>
            <person name="Rensing S."/>
            <person name="Lang D."/>
            <person name="Zimmer A."/>
            <person name="Terry A."/>
            <person name="Salamov A."/>
            <person name="Shapiro H."/>
            <person name="Nishiyama T."/>
            <person name="Perroud P.-F."/>
            <person name="Lindquist E."/>
            <person name="Kamisugi Y."/>
            <person name="Tanahashi T."/>
            <person name="Sakakibara K."/>
            <person name="Fujita T."/>
            <person name="Oishi K."/>
            <person name="Shin-I T."/>
            <person name="Kuroki Y."/>
            <person name="Toyoda A."/>
            <person name="Suzuki Y."/>
            <person name="Hashimoto A."/>
            <person name="Yamaguchi K."/>
            <person name="Sugano A."/>
            <person name="Kohara Y."/>
            <person name="Fujiyama A."/>
            <person name="Anterola A."/>
            <person name="Aoki S."/>
            <person name="Ashton N."/>
            <person name="Barbazuk W.B."/>
            <person name="Barker E."/>
            <person name="Bennetzen J."/>
            <person name="Bezanilla M."/>
            <person name="Blankenship R."/>
            <person name="Cho S.H."/>
            <person name="Dutcher S."/>
            <person name="Estelle M."/>
            <person name="Fawcett J.A."/>
            <person name="Gundlach H."/>
            <person name="Hanada K."/>
            <person name="Heyl A."/>
            <person name="Hicks K.A."/>
            <person name="Hugh J."/>
            <person name="Lohr M."/>
            <person name="Mayer K."/>
            <person name="Melkozernov A."/>
            <person name="Murata T."/>
            <person name="Nelson D."/>
            <person name="Pils B."/>
            <person name="Prigge M."/>
            <person name="Reiss B."/>
            <person name="Renner T."/>
            <person name="Rombauts S."/>
            <person name="Rushton P."/>
            <person name="Sanderfoot A."/>
            <person name="Schween G."/>
            <person name="Shiu S.-H."/>
            <person name="Stueber K."/>
            <person name="Theodoulou F.L."/>
            <person name="Tu H."/>
            <person name="Van de Peer Y."/>
            <person name="Verrier P.J."/>
            <person name="Waters E."/>
            <person name="Wood A."/>
            <person name="Yang L."/>
            <person name="Cove D."/>
            <person name="Cuming A."/>
            <person name="Hasebe M."/>
            <person name="Lucas S."/>
            <person name="Mishler D.B."/>
            <person name="Reski R."/>
            <person name="Grigoriev I."/>
            <person name="Quatrano R.S."/>
            <person name="Boore J.L."/>
        </authorList>
    </citation>
    <scope>NUCLEOTIDE SEQUENCE [LARGE SCALE GENOMIC DNA]</scope>
    <source>
        <strain evidence="2 3">cv. Gransden 2004</strain>
    </source>
</reference>
<keyword evidence="1" id="KW-0812">Transmembrane</keyword>
<dbReference type="InParanoid" id="A0A7I3Z9W1"/>
<dbReference type="GO" id="GO:0003735">
    <property type="term" value="F:structural constituent of ribosome"/>
    <property type="evidence" value="ECO:0007669"/>
    <property type="project" value="InterPro"/>
</dbReference>
<dbReference type="Gramene" id="Pp3c2_34800V3.1">
    <property type="protein sequence ID" value="PAC:32936909.CDS.1"/>
    <property type="gene ID" value="Pp3c2_34800"/>
</dbReference>
<name>A0A7I3Z9W1_PHYPA</name>
<feature type="transmembrane region" description="Helical" evidence="1">
    <location>
        <begin position="6"/>
        <end position="28"/>
    </location>
</feature>
<dbReference type="EnsemblPlants" id="Pp3c2_34800V3.1">
    <property type="protein sequence ID" value="PAC:32936909.CDS.1"/>
    <property type="gene ID" value="Pp3c2_34800"/>
</dbReference>
<evidence type="ECO:0000313" key="3">
    <source>
        <dbReference type="Proteomes" id="UP000006727"/>
    </source>
</evidence>
<reference evidence="2" key="3">
    <citation type="submission" date="2020-12" db="UniProtKB">
        <authorList>
            <consortium name="EnsemblPlants"/>
        </authorList>
    </citation>
    <scope>IDENTIFICATION</scope>
</reference>
<reference evidence="2 3" key="2">
    <citation type="journal article" date="2018" name="Plant J.">
        <title>The Physcomitrella patens chromosome-scale assembly reveals moss genome structure and evolution.</title>
        <authorList>
            <person name="Lang D."/>
            <person name="Ullrich K.K."/>
            <person name="Murat F."/>
            <person name="Fuchs J."/>
            <person name="Jenkins J."/>
            <person name="Haas F.B."/>
            <person name="Piednoel M."/>
            <person name="Gundlach H."/>
            <person name="Van Bel M."/>
            <person name="Meyberg R."/>
            <person name="Vives C."/>
            <person name="Morata J."/>
            <person name="Symeonidi A."/>
            <person name="Hiss M."/>
            <person name="Muchero W."/>
            <person name="Kamisugi Y."/>
            <person name="Saleh O."/>
            <person name="Blanc G."/>
            <person name="Decker E.L."/>
            <person name="van Gessel N."/>
            <person name="Grimwood J."/>
            <person name="Hayes R.D."/>
            <person name="Graham S.W."/>
            <person name="Gunter L.E."/>
            <person name="McDaniel S.F."/>
            <person name="Hoernstein S.N.W."/>
            <person name="Larsson A."/>
            <person name="Li F.W."/>
            <person name="Perroud P.F."/>
            <person name="Phillips J."/>
            <person name="Ranjan P."/>
            <person name="Rokshar D.S."/>
            <person name="Rothfels C.J."/>
            <person name="Schneider L."/>
            <person name="Shu S."/>
            <person name="Stevenson D.W."/>
            <person name="Thummler F."/>
            <person name="Tillich M."/>
            <person name="Villarreal Aguilar J.C."/>
            <person name="Widiez T."/>
            <person name="Wong G.K."/>
            <person name="Wymore A."/>
            <person name="Zhang Y."/>
            <person name="Zimmer A.D."/>
            <person name="Quatrano R.S."/>
            <person name="Mayer K.F.X."/>
            <person name="Goodstein D."/>
            <person name="Casacuberta J.M."/>
            <person name="Vandepoele K."/>
            <person name="Reski R."/>
            <person name="Cuming A.C."/>
            <person name="Tuskan G.A."/>
            <person name="Maumus F."/>
            <person name="Salse J."/>
            <person name="Schmutz J."/>
            <person name="Rensing S.A."/>
        </authorList>
    </citation>
    <scope>NUCLEOTIDE SEQUENCE [LARGE SCALE GENOMIC DNA]</scope>
    <source>
        <strain evidence="2 3">cv. Gransden 2004</strain>
    </source>
</reference>
<evidence type="ECO:0000313" key="2">
    <source>
        <dbReference type="EnsemblPlants" id="PAC:32936909.CDS.1"/>
    </source>
</evidence>
<keyword evidence="3" id="KW-1185">Reference proteome</keyword>
<dbReference type="Pfam" id="PF00833">
    <property type="entry name" value="Ribosomal_S17e"/>
    <property type="match status" value="1"/>
</dbReference>
<keyword evidence="1" id="KW-1133">Transmembrane helix</keyword>
<evidence type="ECO:0000256" key="1">
    <source>
        <dbReference type="SAM" id="Phobius"/>
    </source>
</evidence>
<organism evidence="2 3">
    <name type="scientific">Physcomitrium patens</name>
    <name type="common">Spreading-leaved earth moss</name>
    <name type="synonym">Physcomitrella patens</name>
    <dbReference type="NCBI Taxonomy" id="3218"/>
    <lineage>
        <taxon>Eukaryota</taxon>
        <taxon>Viridiplantae</taxon>
        <taxon>Streptophyta</taxon>
        <taxon>Embryophyta</taxon>
        <taxon>Bryophyta</taxon>
        <taxon>Bryophytina</taxon>
        <taxon>Bryopsida</taxon>
        <taxon>Funariidae</taxon>
        <taxon>Funariales</taxon>
        <taxon>Funariaceae</taxon>
        <taxon>Physcomitrium</taxon>
    </lineage>
</organism>